<name>A0A497JF80_9ARCH</name>
<gene>
    <name evidence="12" type="ORF">DRO07_02825</name>
</gene>
<feature type="domain" description="CTP synthase N-terminal" evidence="11">
    <location>
        <begin position="2"/>
        <end position="157"/>
    </location>
</feature>
<keyword evidence="5" id="KW-0547">Nucleotide-binding</keyword>
<keyword evidence="4" id="KW-0436">Ligase</keyword>
<dbReference type="GO" id="GO:0044210">
    <property type="term" value="P:'de novo' CTP biosynthetic process"/>
    <property type="evidence" value="ECO:0007669"/>
    <property type="project" value="UniProtKB-UniPathway"/>
</dbReference>
<dbReference type="GO" id="GO:0042802">
    <property type="term" value="F:identical protein binding"/>
    <property type="evidence" value="ECO:0007669"/>
    <property type="project" value="TreeGrafter"/>
</dbReference>
<comment type="caution">
    <text evidence="12">The sequence shown here is derived from an EMBL/GenBank/DDBJ whole genome shotgun (WGS) entry which is preliminary data.</text>
</comment>
<dbReference type="GO" id="GO:0019856">
    <property type="term" value="P:pyrimidine nucleobase biosynthetic process"/>
    <property type="evidence" value="ECO:0007669"/>
    <property type="project" value="TreeGrafter"/>
</dbReference>
<dbReference type="NCBIfam" id="NF003792">
    <property type="entry name" value="PRK05380.1"/>
    <property type="match status" value="1"/>
</dbReference>
<dbReference type="SUPFAM" id="SSF52317">
    <property type="entry name" value="Class I glutamine amidotransferase-like"/>
    <property type="match status" value="1"/>
</dbReference>
<evidence type="ECO:0000256" key="8">
    <source>
        <dbReference type="ARBA" id="ARBA00022975"/>
    </source>
</evidence>
<dbReference type="Pfam" id="PF00117">
    <property type="entry name" value="GATase"/>
    <property type="match status" value="1"/>
</dbReference>
<dbReference type="EMBL" id="QMWO01000105">
    <property type="protein sequence ID" value="RLG68994.1"/>
    <property type="molecule type" value="Genomic_DNA"/>
</dbReference>
<protein>
    <recommendedName>
        <fullName evidence="3">CTP synthase (glutamine hydrolyzing)</fullName>
        <ecNumber evidence="3">6.3.4.2</ecNumber>
    </recommendedName>
</protein>
<dbReference type="InterPro" id="IPR029062">
    <property type="entry name" value="Class_I_gatase-like"/>
</dbReference>
<dbReference type="PANTHER" id="PTHR11550">
    <property type="entry name" value="CTP SYNTHASE"/>
    <property type="match status" value="1"/>
</dbReference>
<evidence type="ECO:0000256" key="2">
    <source>
        <dbReference type="ARBA" id="ARBA00007533"/>
    </source>
</evidence>
<dbReference type="CDD" id="cd01746">
    <property type="entry name" value="GATase1_CTP_Synthase"/>
    <property type="match status" value="1"/>
</dbReference>
<comment type="similarity">
    <text evidence="2">Belongs to the CTP synthase family.</text>
</comment>
<dbReference type="Pfam" id="PF06418">
    <property type="entry name" value="CTP_synth_N"/>
    <property type="match status" value="1"/>
</dbReference>
<evidence type="ECO:0000256" key="6">
    <source>
        <dbReference type="ARBA" id="ARBA00022840"/>
    </source>
</evidence>
<dbReference type="InterPro" id="IPR017456">
    <property type="entry name" value="CTP_synthase_N"/>
</dbReference>
<dbReference type="InterPro" id="IPR017926">
    <property type="entry name" value="GATASE"/>
</dbReference>
<dbReference type="FunFam" id="3.40.50.880:FF:000002">
    <property type="entry name" value="CTP synthase"/>
    <property type="match status" value="1"/>
</dbReference>
<proteinExistence type="inferred from homology"/>
<feature type="non-terminal residue" evidence="12">
    <location>
        <position position="1"/>
    </location>
</feature>
<evidence type="ECO:0000256" key="1">
    <source>
        <dbReference type="ARBA" id="ARBA00005171"/>
    </source>
</evidence>
<comment type="pathway">
    <text evidence="1">Pyrimidine metabolism; CTP biosynthesis via de novo pathway; CTP from UDP: step 2/2.</text>
</comment>
<dbReference type="UniPathway" id="UPA00159">
    <property type="reaction ID" value="UER00277"/>
</dbReference>
<dbReference type="GO" id="GO:0005524">
    <property type="term" value="F:ATP binding"/>
    <property type="evidence" value="ECO:0007669"/>
    <property type="project" value="UniProtKB-KW"/>
</dbReference>
<dbReference type="Proteomes" id="UP000277633">
    <property type="component" value="Unassembled WGS sequence"/>
</dbReference>
<evidence type="ECO:0000259" key="10">
    <source>
        <dbReference type="Pfam" id="PF00117"/>
    </source>
</evidence>
<dbReference type="Gene3D" id="3.40.50.880">
    <property type="match status" value="1"/>
</dbReference>
<evidence type="ECO:0000256" key="3">
    <source>
        <dbReference type="ARBA" id="ARBA00012291"/>
    </source>
</evidence>
<evidence type="ECO:0000256" key="4">
    <source>
        <dbReference type="ARBA" id="ARBA00022598"/>
    </source>
</evidence>
<dbReference type="NCBIfam" id="TIGR00337">
    <property type="entry name" value="PyrG"/>
    <property type="match status" value="1"/>
</dbReference>
<dbReference type="InterPro" id="IPR004468">
    <property type="entry name" value="CTP_synthase"/>
</dbReference>
<comment type="catalytic activity">
    <reaction evidence="9">
        <text>UTP + L-glutamine + ATP + H2O = CTP + L-glutamate + ADP + phosphate + 2 H(+)</text>
        <dbReference type="Rhea" id="RHEA:26426"/>
        <dbReference type="ChEBI" id="CHEBI:15377"/>
        <dbReference type="ChEBI" id="CHEBI:15378"/>
        <dbReference type="ChEBI" id="CHEBI:29985"/>
        <dbReference type="ChEBI" id="CHEBI:30616"/>
        <dbReference type="ChEBI" id="CHEBI:37563"/>
        <dbReference type="ChEBI" id="CHEBI:43474"/>
        <dbReference type="ChEBI" id="CHEBI:46398"/>
        <dbReference type="ChEBI" id="CHEBI:58359"/>
        <dbReference type="ChEBI" id="CHEBI:456216"/>
        <dbReference type="EC" id="6.3.4.2"/>
    </reaction>
</comment>
<keyword evidence="8" id="KW-0665">Pyrimidine biosynthesis</keyword>
<feature type="domain" description="Glutamine amidotransferase" evidence="10">
    <location>
        <begin position="195"/>
        <end position="421"/>
    </location>
</feature>
<dbReference type="EC" id="6.3.4.2" evidence="3"/>
<sequence length="429" mass="48780">DVQFIPHVTGEIKRFVRELAVKKKPDIVVIEIGGTVGDYENMFALEAMRELMYEEGSHNVCFLNATYIIEPPSLGEHKSKAAQLGIRRLLSLGIQPDIIVCRSHTPIPKVIKEKISLNSNVPVERVIGVEDIDKIYELPLALRKKELDEKILEVLRIEGKFKPDNKELMEWTKKNRVSKKAPSVKIAIAGKYTNVKDAYISILKALEHCEGVLNTRIETCWIDTTKLEREPRKIASLKNYDGIIVPGGFGKRGIEGKIAVADYCRKKDIPYLGLCLGFQVAVIAFARSVCKLKGANSTEIEPKCKHAVIDLLPEQKQISGLGATMRLGGHDVELIPGTIAHRIHGKQSFIRRRFRHRYELNPEYIEILSKHGMVFSGKAPDKRVMQILELPRHKFYMACQYHPEFTSKPLKPDPLFLHFIKATRRKHVR</sequence>
<evidence type="ECO:0000256" key="9">
    <source>
        <dbReference type="ARBA" id="ARBA00047781"/>
    </source>
</evidence>
<reference evidence="12" key="1">
    <citation type="submission" date="2018-06" db="EMBL/GenBank/DDBJ databases">
        <title>Extensive metabolic versatility and redundancy in microbially diverse, dynamic hydrothermal sediments.</title>
        <authorList>
            <person name="Dombrowski N."/>
            <person name="Teske A."/>
            <person name="Baker B.J."/>
        </authorList>
    </citation>
    <scope>NUCLEOTIDE SEQUENCE [LARGE SCALE GENOMIC DNA]</scope>
    <source>
        <strain evidence="12">B9_G13</strain>
    </source>
</reference>
<organism evidence="12">
    <name type="scientific">Candidatus Iainarchaeum sp</name>
    <dbReference type="NCBI Taxonomy" id="3101447"/>
    <lineage>
        <taxon>Archaea</taxon>
        <taxon>Candidatus Iainarchaeota</taxon>
        <taxon>Candidatus Iainarchaeia</taxon>
        <taxon>Candidatus Iainarchaeales</taxon>
        <taxon>Candidatus Iainarchaeaceae</taxon>
        <taxon>Candidatus Iainarchaeum</taxon>
    </lineage>
</organism>
<dbReference type="GO" id="GO:0003883">
    <property type="term" value="F:CTP synthase activity"/>
    <property type="evidence" value="ECO:0007669"/>
    <property type="project" value="UniProtKB-EC"/>
</dbReference>
<dbReference type="InterPro" id="IPR027417">
    <property type="entry name" value="P-loop_NTPase"/>
</dbReference>
<dbReference type="SUPFAM" id="SSF52540">
    <property type="entry name" value="P-loop containing nucleoside triphosphate hydrolases"/>
    <property type="match status" value="1"/>
</dbReference>
<dbReference type="AlphaFoldDB" id="A0A497JF80"/>
<keyword evidence="7" id="KW-0315">Glutamine amidotransferase</keyword>
<evidence type="ECO:0000256" key="7">
    <source>
        <dbReference type="ARBA" id="ARBA00022962"/>
    </source>
</evidence>
<dbReference type="InterPro" id="IPR033828">
    <property type="entry name" value="GATase1_CTP_Synthase"/>
</dbReference>
<dbReference type="PROSITE" id="PS51273">
    <property type="entry name" value="GATASE_TYPE_1"/>
    <property type="match status" value="1"/>
</dbReference>
<evidence type="ECO:0000256" key="5">
    <source>
        <dbReference type="ARBA" id="ARBA00022741"/>
    </source>
</evidence>
<dbReference type="PANTHER" id="PTHR11550:SF0">
    <property type="entry name" value="CTP SYNTHASE-RELATED"/>
    <property type="match status" value="1"/>
</dbReference>
<evidence type="ECO:0000313" key="12">
    <source>
        <dbReference type="EMBL" id="RLG68994.1"/>
    </source>
</evidence>
<accession>A0A497JF80</accession>
<keyword evidence="6" id="KW-0067">ATP-binding</keyword>
<evidence type="ECO:0000259" key="11">
    <source>
        <dbReference type="Pfam" id="PF06418"/>
    </source>
</evidence>
<dbReference type="Gene3D" id="3.40.50.300">
    <property type="entry name" value="P-loop containing nucleotide triphosphate hydrolases"/>
    <property type="match status" value="1"/>
</dbReference>